<sequence>MPASPIAITIPAGAFAGTYTGVLTVKDANGTISNPGSIFNVNIGLLANVLANGKIASVTTSSNSQNTSLVYTGTFGPPAGMGMPTKYYIDWDDTANAALLADQPTSSFTFLSNGGTINTIEIPANVPAGTYSGFMYVFNEVSCDQRVKVSITINGLPTIALATSAENACIDLSLPGNTTTTLSYSGTTGNPTTYSIVWNASPVSYLNPVTDAVLPVSPITIGIAGRSNPGTYTGTLTVKNANGAVSSPGSVFTIIIANTPTINTTGIITPVTASISNQIAELAYSGVTKKPTSYSIDWDAAANAALLIDQNNVAFIFAAGGGIVNSIEIPANVPAGTYMGTMYISSETTCIKSQPVSITINDPAPTIQLSASTADVCLVAASSAVTTTLSYTGTTGAPITYSIIWNSTPTNYFTAVNDAELPSSPITIVVPLGTVRGTYTGILTIKNADGVSSSGTFFDMNIGDFTEISIDEPIQSVCSSTNSQTTTVAYSYAEGHPTIYYIDWDQAANNALLQDQNNTAFAVNENNSGIINGIEISANAQPGSYTGTMYYVDGICNGSTPVAVTITSCTARPAISTSLVPSKTDSAGNTISVSILNKVININVFEQKINQVSVYDVSGNLLYNRDRVGDSKLIIDHLRSSNQVLLVRVVLDNNRVENRKVIY</sequence>
<comment type="caution">
    <text evidence="1">The sequence shown here is derived from an EMBL/GenBank/DDBJ whole genome shotgun (WGS) entry which is preliminary data.</text>
</comment>
<evidence type="ECO:0000313" key="2">
    <source>
        <dbReference type="Proteomes" id="UP001151079"/>
    </source>
</evidence>
<protein>
    <submittedName>
        <fullName evidence="1">T9SS sorting signal type C domain-containing protein</fullName>
    </submittedName>
</protein>
<evidence type="ECO:0000313" key="1">
    <source>
        <dbReference type="EMBL" id="MCV9926706.1"/>
    </source>
</evidence>
<gene>
    <name evidence="1" type="ORF">OIU83_03550</name>
</gene>
<keyword evidence="2" id="KW-1185">Reference proteome</keyword>
<name>A0A9X2ZDD4_9FLAO</name>
<dbReference type="NCBIfam" id="NF033708">
    <property type="entry name" value="T9SS_Cterm_ChiA"/>
    <property type="match status" value="1"/>
</dbReference>
<proteinExistence type="predicted"/>
<dbReference type="RefSeq" id="WP_264204892.1">
    <property type="nucleotide sequence ID" value="NZ_JAOZEW010000002.1"/>
</dbReference>
<reference evidence="1" key="1">
    <citation type="submission" date="2022-10" db="EMBL/GenBank/DDBJ databases">
        <title>Two novel species of Flavobacterium.</title>
        <authorList>
            <person name="Liu Q."/>
            <person name="Xin Y.-H."/>
        </authorList>
    </citation>
    <scope>NUCLEOTIDE SEQUENCE</scope>
    <source>
        <strain evidence="1">LS1R49</strain>
    </source>
</reference>
<organism evidence="1 2">
    <name type="scientific">Flavobacterium shii</name>
    <dbReference type="NCBI Taxonomy" id="2987687"/>
    <lineage>
        <taxon>Bacteria</taxon>
        <taxon>Pseudomonadati</taxon>
        <taxon>Bacteroidota</taxon>
        <taxon>Flavobacteriia</taxon>
        <taxon>Flavobacteriales</taxon>
        <taxon>Flavobacteriaceae</taxon>
        <taxon>Flavobacterium</taxon>
    </lineage>
</organism>
<dbReference type="AlphaFoldDB" id="A0A9X2ZDD4"/>
<dbReference type="EMBL" id="JAOZEW010000002">
    <property type="protein sequence ID" value="MCV9926706.1"/>
    <property type="molecule type" value="Genomic_DNA"/>
</dbReference>
<accession>A0A9X2ZDD4</accession>
<dbReference type="Proteomes" id="UP001151079">
    <property type="component" value="Unassembled WGS sequence"/>
</dbReference>